<dbReference type="STRING" id="573413.Spirs_0670"/>
<dbReference type="Pfam" id="PF04765">
    <property type="entry name" value="TOD1_MUCI70"/>
    <property type="match status" value="1"/>
</dbReference>
<keyword evidence="1" id="KW-0489">Methyltransferase</keyword>
<evidence type="ECO:0000313" key="6">
    <source>
        <dbReference type="Proteomes" id="UP000002318"/>
    </source>
</evidence>
<name>E1RBT0_SEDSS</name>
<proteinExistence type="predicted"/>
<keyword evidence="3" id="KW-0175">Coiled coil</keyword>
<gene>
    <name evidence="5" type="ordered locus">Spirs_0670</name>
</gene>
<dbReference type="RefSeq" id="WP_013253274.1">
    <property type="nucleotide sequence ID" value="NC_014364.1"/>
</dbReference>
<feature type="coiled-coil region" evidence="3">
    <location>
        <begin position="374"/>
        <end position="461"/>
    </location>
</feature>
<dbReference type="eggNOG" id="COG1196">
    <property type="taxonomic scope" value="Bacteria"/>
</dbReference>
<organism evidence="5 6">
    <name type="scientific">Sediminispirochaeta smaragdinae (strain DSM 11293 / JCM 15392 / SEBR 4228)</name>
    <name type="common">Spirochaeta smaragdinae</name>
    <dbReference type="NCBI Taxonomy" id="573413"/>
    <lineage>
        <taxon>Bacteria</taxon>
        <taxon>Pseudomonadati</taxon>
        <taxon>Spirochaetota</taxon>
        <taxon>Spirochaetia</taxon>
        <taxon>Spirochaetales</taxon>
        <taxon>Spirochaetaceae</taxon>
        <taxon>Sediminispirochaeta</taxon>
    </lineage>
</organism>
<keyword evidence="2" id="KW-0808">Transferase</keyword>
<dbReference type="EMBL" id="CP002116">
    <property type="protein sequence ID" value="ADK79810.1"/>
    <property type="molecule type" value="Genomic_DNA"/>
</dbReference>
<dbReference type="SUPFAM" id="SSF53271">
    <property type="entry name" value="PRTase-like"/>
    <property type="match status" value="1"/>
</dbReference>
<dbReference type="InterPro" id="IPR029063">
    <property type="entry name" value="SAM-dependent_MTases_sf"/>
</dbReference>
<evidence type="ECO:0000256" key="1">
    <source>
        <dbReference type="ARBA" id="ARBA00022603"/>
    </source>
</evidence>
<dbReference type="SUPFAM" id="SSF53448">
    <property type="entry name" value="Nucleotide-diphospho-sugar transferases"/>
    <property type="match status" value="1"/>
</dbReference>
<dbReference type="Proteomes" id="UP000002318">
    <property type="component" value="Chromosome"/>
</dbReference>
<dbReference type="Pfam" id="PF05045">
    <property type="entry name" value="RgpF"/>
    <property type="match status" value="1"/>
</dbReference>
<accession>E1RBT0</accession>
<feature type="coiled-coil region" evidence="3">
    <location>
        <begin position="514"/>
        <end position="583"/>
    </location>
</feature>
<evidence type="ECO:0000259" key="4">
    <source>
        <dbReference type="Pfam" id="PF04765"/>
    </source>
</evidence>
<dbReference type="CDD" id="cd06223">
    <property type="entry name" value="PRTases_typeI"/>
    <property type="match status" value="1"/>
</dbReference>
<dbReference type="eggNOG" id="COG3754">
    <property type="taxonomic scope" value="Bacteria"/>
</dbReference>
<dbReference type="KEGG" id="ssm:Spirs_0670"/>
<dbReference type="InterPro" id="IPR000836">
    <property type="entry name" value="PRTase_dom"/>
</dbReference>
<dbReference type="InterPro" id="IPR023214">
    <property type="entry name" value="HAD_sf"/>
</dbReference>
<reference evidence="5 6" key="1">
    <citation type="journal article" date="2010" name="Stand. Genomic Sci.">
        <title>Complete genome sequence of Spirochaeta smaragdinae type strain (SEBR 4228).</title>
        <authorList>
            <person name="Mavromatis K."/>
            <person name="Yasawong M."/>
            <person name="Chertkov O."/>
            <person name="Lapidus A."/>
            <person name="Lucas S."/>
            <person name="Nolan M."/>
            <person name="Del Rio T.G."/>
            <person name="Tice H."/>
            <person name="Cheng J.F."/>
            <person name="Pitluck S."/>
            <person name="Liolios K."/>
            <person name="Ivanova N."/>
            <person name="Tapia R."/>
            <person name="Han C."/>
            <person name="Bruce D."/>
            <person name="Goodwin L."/>
            <person name="Pati A."/>
            <person name="Chen A."/>
            <person name="Palaniappan K."/>
            <person name="Land M."/>
            <person name="Hauser L."/>
            <person name="Chang Y.J."/>
            <person name="Jeffries C.D."/>
            <person name="Detter J.C."/>
            <person name="Rohde M."/>
            <person name="Brambilla E."/>
            <person name="Spring S."/>
            <person name="Goker M."/>
            <person name="Sikorski J."/>
            <person name="Woyke T."/>
            <person name="Bristow J."/>
            <person name="Eisen J.A."/>
            <person name="Markowitz V."/>
            <person name="Hugenholtz P."/>
            <person name="Klenk H.P."/>
            <person name="Kyrpides N.C."/>
        </authorList>
    </citation>
    <scope>NUCLEOTIDE SEQUENCE [LARGE SCALE GENOMIC DNA]</scope>
    <source>
        <strain evidence="6">DSM 11293 / JCM 15392 / SEBR 4228</strain>
    </source>
</reference>
<dbReference type="Gene3D" id="3.40.50.2020">
    <property type="match status" value="1"/>
</dbReference>
<dbReference type="InterPro" id="IPR007739">
    <property type="entry name" value="RgpF"/>
</dbReference>
<dbReference type="GO" id="GO:0008168">
    <property type="term" value="F:methyltransferase activity"/>
    <property type="evidence" value="ECO:0007669"/>
    <property type="project" value="UniProtKB-KW"/>
</dbReference>
<dbReference type="Pfam" id="PF13578">
    <property type="entry name" value="Methyltransf_24"/>
    <property type="match status" value="1"/>
</dbReference>
<evidence type="ECO:0000256" key="2">
    <source>
        <dbReference type="ARBA" id="ARBA00022679"/>
    </source>
</evidence>
<dbReference type="PANTHER" id="PTHR40048:SF1">
    <property type="entry name" value="RHAMNOSYL O-METHYLTRANSFERASE"/>
    <property type="match status" value="1"/>
</dbReference>
<evidence type="ECO:0000313" key="5">
    <source>
        <dbReference type="EMBL" id="ADK79810.1"/>
    </source>
</evidence>
<dbReference type="HOGENOM" id="CLU_237910_0_0_12"/>
<feature type="coiled-coil region" evidence="3">
    <location>
        <begin position="1393"/>
        <end position="1423"/>
    </location>
</feature>
<dbReference type="InterPro" id="IPR029044">
    <property type="entry name" value="Nucleotide-diphossugar_trans"/>
</dbReference>
<dbReference type="InterPro" id="IPR029057">
    <property type="entry name" value="PRTase-like"/>
</dbReference>
<dbReference type="eggNOG" id="COG2236">
    <property type="taxonomic scope" value="Bacteria"/>
</dbReference>
<dbReference type="GO" id="GO:0032259">
    <property type="term" value="P:methylation"/>
    <property type="evidence" value="ECO:0007669"/>
    <property type="project" value="UniProtKB-KW"/>
</dbReference>
<feature type="domain" description="TOD1/MUCI70 glycosyltransferase-like" evidence="4">
    <location>
        <begin position="1330"/>
        <end position="1479"/>
    </location>
</feature>
<dbReference type="Gene3D" id="3.40.50.1000">
    <property type="entry name" value="HAD superfamily/HAD-like"/>
    <property type="match status" value="1"/>
</dbReference>
<dbReference type="Gene3D" id="3.40.50.150">
    <property type="entry name" value="Vaccinia Virus protein VP39"/>
    <property type="match status" value="1"/>
</dbReference>
<dbReference type="GO" id="GO:0005886">
    <property type="term" value="C:plasma membrane"/>
    <property type="evidence" value="ECO:0007669"/>
    <property type="project" value="TreeGrafter"/>
</dbReference>
<sequence length="1808" mass="211906">MSIDLKVEPPKRLEIGAWHGHLIFGQWIVSILKPKLLVELGTYKGDSYFSFCQAVKKNGLDTLCHAVDSWEGEPHAGFYGEDVYESVSRYNERYYSSFSTLHRCMFDDAVSLFADESIDFMHIDGFHTYDAVKHDFEAWRPKLAKNAVVLFHDTAEVQRNFGVWKFWEELEEEYQNHHFLFLHSHGLGVLGVGDVYPKQLEALFQADGNQVAMIRDTFSRLNEILIAPVEKRRLATENDQFQVYIDTGSGLSEKEKESTNLEAVEGRMKFFLNRYKNVKFIRVDFGRSPKILVLSDLVLTCKNGDTLVPTIKGGTFHERLLIPELKDEQGLSSVFIFTNKNPRLFIDTEPGEYVSLAYRYRILGFEEITSFERNNELTLNVDDLNKQKKLLEETGWAKDEELRTMKGIKTQLEGELEKKLSQISDLEETGRAKDKEILTLKETQTRQEVELEEKLSQLNTLGESSRAKDEELRTMKGIKTQLEVELEEKLSQLNTLGESSRAKDEELRTMKGIKTQLEVELEEKLSQLNALGESSRAKDEEIRTIKESRALLKENLEEKISQISDIEDKILKKEALIRELKDLQSGLKKSIDDKSQEINGLKESIREKDAILTSKDEEIKKRTDELDTVTQQVKRELSETKNMAGRLAQEMRNELVKKYRQRHMLRIVKRMCGFFIHPKATLRYRRDKKDLLASGLFDENYYIEDNKDLYFTVANPIRHFLMTGFKKGRNPHPLFDTKYYYETYPDIKRAGLNPVLHYIRYGAKEGRNPHPLFDTKFYIGNYPDVKSNGVNPLMHYLNLGWKERRNPNPNFDTDYYLTTYSDIRIKNVNPLSHYILYGIKENRNTHLIGSKDSITSNKVISRNKDKELLNKNDFLYGDGLKQIYLKIENYKKENMSIEKIAIQTGLFNEKYYINNAKGINIKEPFKHYLERGYLLGLNPSSIFNTSQYLDANRDVYWANMNPLFHFIKYGYSENRKMVHPGDINSEFHRSFGKSEYGVTGPVLYYDREIQLNPRFNLSIGVHLHLFYIDLAEELLSSLINIPVCFSLFISTSAGVKDQEYIKKIVNKKLPLCNECTVIQTENRGRDIAPFIVEFGNSLSQFDLILHFHSKKSLHSDSLSDARRFLLHYILGNKAITIQNLNMFFENGSIGMVAPPYHPSLRNMPNFGLQEYETKQFLKKMGINYSGKCTDFPAGSFFWCRKDAIRQLLTSNIRWNSFPEEKGQIDGTLAHVIERSLGIICKQNNFKIIMPYIDVSYNLVNYYSNGRNINIKKKNFHLQKSKRKNQIAYVTAILGNLDNLLWPEHIEKDVDYYCFTDNKMEDELFKISMIDYQNEDKRMMARYVKTHLIELLPEYKYIIWIDANIYFRGYIKKFINELNEKKMFIGTIAHNQRKDCFSEALECIKNKLDDAERIKEQMKKYINLPDELFEYIKRTRLAETNFIIYNCTDPRIKGIQNIWWQEIENYSKRDQLSFNYSLAKENISYYSFLNEKKSVRDDPRFAMLSHKKRYSGLQKRNANLAIKEDKINYRTYDDMYKLLIKMIKERKIDSYDMIVGIPRSGMVPAYFLGLILNLPVISYDEFINETIILKGDRKLDDSLKKNNESQRILFIDDSINMGNAYKRFKENLPETYKNKDFIWDYYAVFGSENAIHAKYFELCKMPRIFQWNYKNHPLSRYFCYDLDGVLCIDPTEEENDDGKNYIDFIKNTKPLYIPKYQIKAIVTSRLEKYRELTEKWLNDNDVRYEKLYMLDLPSKEERIRLNAHASFKAKVYSEIKEAILFVESNSAQAKEIAVKVGKPVICTDNDNLY</sequence>
<dbReference type="SUPFAM" id="SSF53335">
    <property type="entry name" value="S-adenosyl-L-methionine-dependent methyltransferases"/>
    <property type="match status" value="1"/>
</dbReference>
<protein>
    <submittedName>
        <fullName evidence="5">Rhamnan synthesis F</fullName>
    </submittedName>
</protein>
<dbReference type="InterPro" id="IPR048354">
    <property type="entry name" value="TOD1_MUCI70_glycTrfase_dom"/>
</dbReference>
<dbReference type="GO" id="GO:0071770">
    <property type="term" value="P:DIM/DIP cell wall layer assembly"/>
    <property type="evidence" value="ECO:0007669"/>
    <property type="project" value="TreeGrafter"/>
</dbReference>
<keyword evidence="6" id="KW-1185">Reference proteome</keyword>
<dbReference type="PANTHER" id="PTHR40048">
    <property type="entry name" value="RHAMNOSYL O-METHYLTRANSFERASE"/>
    <property type="match status" value="1"/>
</dbReference>
<evidence type="ECO:0000256" key="3">
    <source>
        <dbReference type="SAM" id="Coils"/>
    </source>
</evidence>